<dbReference type="AlphaFoldDB" id="A0A2S8A7R8"/>
<dbReference type="Pfam" id="PF23562">
    <property type="entry name" value="AMP-binding_C_3"/>
    <property type="match status" value="1"/>
</dbReference>
<dbReference type="OrthoDB" id="9803968at2"/>
<dbReference type="PROSITE" id="PS00455">
    <property type="entry name" value="AMP_BINDING"/>
    <property type="match status" value="1"/>
</dbReference>
<dbReference type="GO" id="GO:0004467">
    <property type="term" value="F:long-chain fatty acid-CoA ligase activity"/>
    <property type="evidence" value="ECO:0007669"/>
    <property type="project" value="TreeGrafter"/>
</dbReference>
<dbReference type="Proteomes" id="UP000238042">
    <property type="component" value="Unassembled WGS sequence"/>
</dbReference>
<dbReference type="GO" id="GO:0016020">
    <property type="term" value="C:membrane"/>
    <property type="evidence" value="ECO:0007669"/>
    <property type="project" value="TreeGrafter"/>
</dbReference>
<dbReference type="CDD" id="cd05907">
    <property type="entry name" value="VL_LC_FACS_like"/>
    <property type="match status" value="1"/>
</dbReference>
<keyword evidence="2" id="KW-0067">ATP-binding</keyword>
<accession>A0A2S8A7R8</accession>
<dbReference type="Pfam" id="PF00501">
    <property type="entry name" value="AMP-binding"/>
    <property type="match status" value="1"/>
</dbReference>
<dbReference type="InterPro" id="IPR000873">
    <property type="entry name" value="AMP-dep_synth/lig_dom"/>
</dbReference>
<reference evidence="4 5" key="1">
    <citation type="submission" date="2018-02" db="EMBL/GenBank/DDBJ databases">
        <title>Genome sequences of Apibacter spp., gut symbionts of Asian honey bees.</title>
        <authorList>
            <person name="Kwong W.K."/>
            <person name="Steele M.I."/>
            <person name="Moran N.A."/>
        </authorList>
    </citation>
    <scope>NUCLEOTIDE SEQUENCE [LARGE SCALE GENOMIC DNA]</scope>
    <source>
        <strain evidence="5">wkB301</strain>
    </source>
</reference>
<dbReference type="InterPro" id="IPR020459">
    <property type="entry name" value="AMP-binding"/>
</dbReference>
<organism evidence="4 5">
    <name type="scientific">Apibacter adventoris</name>
    <dbReference type="NCBI Taxonomy" id="1679466"/>
    <lineage>
        <taxon>Bacteria</taxon>
        <taxon>Pseudomonadati</taxon>
        <taxon>Bacteroidota</taxon>
        <taxon>Flavobacteriia</taxon>
        <taxon>Flavobacteriales</taxon>
        <taxon>Weeksellaceae</taxon>
        <taxon>Apibacter</taxon>
    </lineage>
</organism>
<dbReference type="Gene3D" id="3.40.50.12780">
    <property type="entry name" value="N-terminal domain of ligase-like"/>
    <property type="match status" value="1"/>
</dbReference>
<evidence type="ECO:0000313" key="4">
    <source>
        <dbReference type="EMBL" id="PQL90617.1"/>
    </source>
</evidence>
<proteinExistence type="predicted"/>
<dbReference type="RefSeq" id="WP_105247758.1">
    <property type="nucleotide sequence ID" value="NZ_PSZM01000046.1"/>
</dbReference>
<protein>
    <submittedName>
        <fullName evidence="4">Long-chain fatty acid--CoA ligase</fullName>
    </submittedName>
</protein>
<dbReference type="EMBL" id="PSZM01000046">
    <property type="protein sequence ID" value="PQL90617.1"/>
    <property type="molecule type" value="Genomic_DNA"/>
</dbReference>
<evidence type="ECO:0000256" key="2">
    <source>
        <dbReference type="ARBA" id="ARBA00022840"/>
    </source>
</evidence>
<evidence type="ECO:0000313" key="5">
    <source>
        <dbReference type="Proteomes" id="UP000238042"/>
    </source>
</evidence>
<dbReference type="PRINTS" id="PR00154">
    <property type="entry name" value="AMPBINDING"/>
</dbReference>
<evidence type="ECO:0000256" key="1">
    <source>
        <dbReference type="ARBA" id="ARBA00022741"/>
    </source>
</evidence>
<dbReference type="SUPFAM" id="SSF56801">
    <property type="entry name" value="Acetyl-CoA synthetase-like"/>
    <property type="match status" value="1"/>
</dbReference>
<dbReference type="InterPro" id="IPR020845">
    <property type="entry name" value="AMP-binding_CS"/>
</dbReference>
<keyword evidence="5" id="KW-1185">Reference proteome</keyword>
<dbReference type="PANTHER" id="PTHR43272:SF33">
    <property type="entry name" value="AMP-BINDING DOMAIN-CONTAINING PROTEIN-RELATED"/>
    <property type="match status" value="1"/>
</dbReference>
<keyword evidence="1" id="KW-0547">Nucleotide-binding</keyword>
<sequence length="589" mass="66882">MKINRLFDILYFQLKNNPLKNAFNMKVDGIWKNSSTECIVNQVNKVSRGLIKYGIKPGDKISIIVSNNRTEWLIINFAAQQIGAITVPIYPTLSEVDTAFVLNDSGSIFCFVSDKILNDKICNIKKECPLLVSIFSFEEVEGTTHWSEVIAMGENPETQYEVESLKQIVKTEDLATIIYTSGTTGKPKGVMLSHKNIISNVMSCHERVPLKIEGECRTLSFLPISHVLELMINYIFIYRSYSIYFAESIEKLVENLNEVKPHVMTVVPRLIEKFYSAIYQKGTSAGILKTRIFLWAINLAEKYQPFKTKGLLHKIADFLVYKKWRKGLGGELIFMICGSASLSVSLNRIFFAAGLPILEGYGLTETSPVIAVNGPSENHFKLGTVGPIIKNSLVKIAEDGEILTKGPNVFLGYYNNEEMTKNAFTEDGWLKTGDIGHMDDGFLVITDRKKEMFKTSGGKYITPQVIENNLKKSRFIEQAMVVGDGEKMPCALIQPDFAFLKEYIKYKNLNIDTKSSKKELIKNEILKKRIEQDVERVNTSLGHWEKIKKIELTPTIWSVEGGELTPTLKLKRKFIKQKYIDLYNKMYGR</sequence>
<comment type="caution">
    <text evidence="4">The sequence shown here is derived from an EMBL/GenBank/DDBJ whole genome shotgun (WGS) entry which is preliminary data.</text>
</comment>
<dbReference type="PANTHER" id="PTHR43272">
    <property type="entry name" value="LONG-CHAIN-FATTY-ACID--COA LIGASE"/>
    <property type="match status" value="1"/>
</dbReference>
<gene>
    <name evidence="4" type="ORF">C4S77_12135</name>
</gene>
<dbReference type="GO" id="GO:0005524">
    <property type="term" value="F:ATP binding"/>
    <property type="evidence" value="ECO:0007669"/>
    <property type="project" value="UniProtKB-KW"/>
</dbReference>
<evidence type="ECO:0000259" key="3">
    <source>
        <dbReference type="Pfam" id="PF00501"/>
    </source>
</evidence>
<feature type="domain" description="AMP-dependent synthetase/ligase" evidence="3">
    <location>
        <begin position="41"/>
        <end position="414"/>
    </location>
</feature>
<dbReference type="InterPro" id="IPR042099">
    <property type="entry name" value="ANL_N_sf"/>
</dbReference>
<name>A0A2S8A7R8_9FLAO</name>
<keyword evidence="4" id="KW-0436">Ligase</keyword>